<dbReference type="Proteomes" id="UP000654482">
    <property type="component" value="Unassembled WGS sequence"/>
</dbReference>
<sequence>MLKGLLSLFLKSNCPLCDRASSEILCSSCTQQLQRERLKNPQHGWKGDIPLFAWAKYGERIKRAIAAAKYDNSPQLAECLGLYLGKAWVDSPLSTQFKNTPVVPIPLHPKKLKERGFNQAESIARGFCQYTRLPLKSNLLERRKETVAMFGLGIDDRAKNVADAFCVRGRLPHVPILLIDDIYTTGATVQSATQTLCQNGVKVVGVVAVATTRKGVMDSTNSDRQKS</sequence>
<accession>A0A8J7E0I9</accession>
<dbReference type="PANTHER" id="PTHR47505">
    <property type="entry name" value="DNA UTILIZATION PROTEIN YHGH"/>
    <property type="match status" value="1"/>
</dbReference>
<gene>
    <name evidence="2" type="ORF">IQ249_23225</name>
</gene>
<name>A0A8J7E0I9_9CYAN</name>
<reference evidence="2" key="1">
    <citation type="submission" date="2020-10" db="EMBL/GenBank/DDBJ databases">
        <authorList>
            <person name="Castelo-Branco R."/>
            <person name="Eusebio N."/>
            <person name="Adriana R."/>
            <person name="Vieira A."/>
            <person name="Brugerolle De Fraissinette N."/>
            <person name="Rezende De Castro R."/>
            <person name="Schneider M.P."/>
            <person name="Vasconcelos V."/>
            <person name="Leao P.N."/>
        </authorList>
    </citation>
    <scope>NUCLEOTIDE SEQUENCE</scope>
    <source>
        <strain evidence="2">LEGE 07157</strain>
    </source>
</reference>
<protein>
    <submittedName>
        <fullName evidence="2">ComF family protein</fullName>
    </submittedName>
</protein>
<dbReference type="PANTHER" id="PTHR47505:SF1">
    <property type="entry name" value="DNA UTILIZATION PROTEIN YHGH"/>
    <property type="match status" value="1"/>
</dbReference>
<keyword evidence="3" id="KW-1185">Reference proteome</keyword>
<dbReference type="SUPFAM" id="SSF53271">
    <property type="entry name" value="PRTase-like"/>
    <property type="match status" value="1"/>
</dbReference>
<dbReference type="EMBL" id="JADEWZ010000061">
    <property type="protein sequence ID" value="MBE9118805.1"/>
    <property type="molecule type" value="Genomic_DNA"/>
</dbReference>
<evidence type="ECO:0000313" key="2">
    <source>
        <dbReference type="EMBL" id="MBE9118805.1"/>
    </source>
</evidence>
<proteinExistence type="inferred from homology"/>
<comment type="caution">
    <text evidence="2">The sequence shown here is derived from an EMBL/GenBank/DDBJ whole genome shotgun (WGS) entry which is preliminary data.</text>
</comment>
<dbReference type="AlphaFoldDB" id="A0A8J7E0I9"/>
<dbReference type="Gene3D" id="3.40.50.2020">
    <property type="match status" value="1"/>
</dbReference>
<evidence type="ECO:0000313" key="3">
    <source>
        <dbReference type="Proteomes" id="UP000654482"/>
    </source>
</evidence>
<dbReference type="CDD" id="cd06223">
    <property type="entry name" value="PRTases_typeI"/>
    <property type="match status" value="1"/>
</dbReference>
<organism evidence="2 3">
    <name type="scientific">Lusitaniella coriacea LEGE 07157</name>
    <dbReference type="NCBI Taxonomy" id="945747"/>
    <lineage>
        <taxon>Bacteria</taxon>
        <taxon>Bacillati</taxon>
        <taxon>Cyanobacteriota</taxon>
        <taxon>Cyanophyceae</taxon>
        <taxon>Spirulinales</taxon>
        <taxon>Lusitaniellaceae</taxon>
        <taxon>Lusitaniella</taxon>
    </lineage>
</organism>
<comment type="similarity">
    <text evidence="1">Belongs to the ComF/GntX family.</text>
</comment>
<evidence type="ECO:0000256" key="1">
    <source>
        <dbReference type="ARBA" id="ARBA00008007"/>
    </source>
</evidence>
<dbReference type="InterPro" id="IPR000836">
    <property type="entry name" value="PRTase_dom"/>
</dbReference>
<dbReference type="InterPro" id="IPR051910">
    <property type="entry name" value="ComF/GntX_DNA_util-trans"/>
</dbReference>
<dbReference type="InterPro" id="IPR029057">
    <property type="entry name" value="PRTase-like"/>
</dbReference>